<evidence type="ECO:0000256" key="4">
    <source>
        <dbReference type="ARBA" id="ARBA00022984"/>
    </source>
</evidence>
<keyword evidence="7" id="KW-0963">Cytoplasm</keyword>
<keyword evidence="7" id="KW-0067">ATP-binding</keyword>
<comment type="subcellular location">
    <subcellularLocation>
        <location evidence="7 8">Cytoplasm</location>
    </subcellularLocation>
</comment>
<dbReference type="InterPro" id="IPR036615">
    <property type="entry name" value="Mur_ligase_C_dom_sf"/>
</dbReference>
<feature type="binding site" evidence="7">
    <location>
        <position position="446"/>
    </location>
    <ligand>
        <name>meso-2,6-diaminopimelate</name>
        <dbReference type="ChEBI" id="CHEBI:57791"/>
    </ligand>
</feature>
<dbReference type="RefSeq" id="WP_146660078.1">
    <property type="nucleotide sequence ID" value="NZ_CP019791.1"/>
</dbReference>
<feature type="binding site" evidence="7">
    <location>
        <position position="177"/>
    </location>
    <ligand>
        <name>UDP-N-acetyl-alpha-D-muramoyl-L-alanyl-D-glutamate</name>
        <dbReference type="ChEBI" id="CHEBI:83900"/>
    </ligand>
</feature>
<keyword evidence="13" id="KW-1185">Reference proteome</keyword>
<evidence type="ECO:0000256" key="3">
    <source>
        <dbReference type="ARBA" id="ARBA00022960"/>
    </source>
</evidence>
<comment type="function">
    <text evidence="7">Catalyzes the addition of meso-diaminopimelic acid to the nucleotide precursor UDP-N-acetylmuramoyl-L-alanyl-D-glutamate (UMAG) in the biosynthesis of bacterial cell-wall peptidoglycan.</text>
</comment>
<proteinExistence type="inferred from homology"/>
<dbReference type="NCBIfam" id="NF001124">
    <property type="entry name" value="PRK00139.1-2"/>
    <property type="match status" value="1"/>
</dbReference>
<keyword evidence="7" id="KW-0460">Magnesium</keyword>
<dbReference type="GO" id="GO:0008360">
    <property type="term" value="P:regulation of cell shape"/>
    <property type="evidence" value="ECO:0007669"/>
    <property type="project" value="UniProtKB-KW"/>
</dbReference>
<feature type="binding site" evidence="7">
    <location>
        <position position="450"/>
    </location>
    <ligand>
        <name>meso-2,6-diaminopimelate</name>
        <dbReference type="ChEBI" id="CHEBI:57791"/>
    </ligand>
</feature>
<dbReference type="SUPFAM" id="SSF53244">
    <property type="entry name" value="MurD-like peptide ligases, peptide-binding domain"/>
    <property type="match status" value="1"/>
</dbReference>
<feature type="binding site" evidence="7">
    <location>
        <position position="179"/>
    </location>
    <ligand>
        <name>UDP-N-acetyl-alpha-D-muramoyl-L-alanyl-D-glutamate</name>
        <dbReference type="ChEBI" id="CHEBI:83900"/>
    </ligand>
</feature>
<organism evidence="12 13">
    <name type="scientific">Anaerohalosphaera lusitana</name>
    <dbReference type="NCBI Taxonomy" id="1936003"/>
    <lineage>
        <taxon>Bacteria</taxon>
        <taxon>Pseudomonadati</taxon>
        <taxon>Planctomycetota</taxon>
        <taxon>Phycisphaerae</taxon>
        <taxon>Sedimentisphaerales</taxon>
        <taxon>Anaerohalosphaeraceae</taxon>
        <taxon>Anaerohalosphaera</taxon>
    </lineage>
</organism>
<feature type="binding site" evidence="7">
    <location>
        <begin position="144"/>
        <end position="145"/>
    </location>
    <ligand>
        <name>UDP-N-acetyl-alpha-D-muramoyl-L-alanyl-D-glutamate</name>
        <dbReference type="ChEBI" id="CHEBI:83900"/>
    </ligand>
</feature>
<dbReference type="EMBL" id="CP019791">
    <property type="protein sequence ID" value="AQT67686.1"/>
    <property type="molecule type" value="Genomic_DNA"/>
</dbReference>
<feature type="domain" description="Mur ligase N-terminal catalytic" evidence="9">
    <location>
        <begin position="19"/>
        <end position="88"/>
    </location>
</feature>
<dbReference type="InterPro" id="IPR005761">
    <property type="entry name" value="UDP-N-AcMur-Glu-dNH2Pim_ligase"/>
</dbReference>
<name>A0A1U9NJK1_9BACT</name>
<keyword evidence="7" id="KW-0547">Nucleotide-binding</keyword>
<comment type="caution">
    <text evidence="7">Lacks conserved residue(s) required for the propagation of feature annotation.</text>
</comment>
<keyword evidence="2 7" id="KW-0132">Cell division</keyword>
<dbReference type="GO" id="GO:0005737">
    <property type="term" value="C:cytoplasm"/>
    <property type="evidence" value="ECO:0007669"/>
    <property type="project" value="UniProtKB-SubCell"/>
</dbReference>
<feature type="binding site" evidence="7">
    <location>
        <position position="23"/>
    </location>
    <ligand>
        <name>UDP-N-acetyl-alpha-D-muramoyl-L-alanyl-D-glutamate</name>
        <dbReference type="ChEBI" id="CHEBI:83900"/>
    </ligand>
</feature>
<dbReference type="SUPFAM" id="SSF53623">
    <property type="entry name" value="MurD-like peptide ligases, catalytic domain"/>
    <property type="match status" value="1"/>
</dbReference>
<dbReference type="Pfam" id="PF08245">
    <property type="entry name" value="Mur_ligase_M"/>
    <property type="match status" value="1"/>
</dbReference>
<evidence type="ECO:0000256" key="1">
    <source>
        <dbReference type="ARBA" id="ARBA00005898"/>
    </source>
</evidence>
<dbReference type="Pfam" id="PF01225">
    <property type="entry name" value="Mur_ligase"/>
    <property type="match status" value="1"/>
</dbReference>
<evidence type="ECO:0000313" key="13">
    <source>
        <dbReference type="Proteomes" id="UP000189674"/>
    </source>
</evidence>
<feature type="short sequence motif" description="Meso-diaminopimelate recognition motif" evidence="7">
    <location>
        <begin position="395"/>
        <end position="398"/>
    </location>
</feature>
<feature type="modified residue" description="N6-carboxylysine" evidence="7">
    <location>
        <position position="211"/>
    </location>
</feature>
<dbReference type="HAMAP" id="MF_00208">
    <property type="entry name" value="MurE"/>
    <property type="match status" value="1"/>
</dbReference>
<keyword evidence="3 7" id="KW-0133">Cell shape</keyword>
<dbReference type="GO" id="GO:0071555">
    <property type="term" value="P:cell wall organization"/>
    <property type="evidence" value="ECO:0007669"/>
    <property type="project" value="UniProtKB-KW"/>
</dbReference>
<evidence type="ECO:0000259" key="10">
    <source>
        <dbReference type="Pfam" id="PF02875"/>
    </source>
</evidence>
<keyword evidence="4 7" id="KW-0573">Peptidoglycan synthesis</keyword>
<comment type="pathway">
    <text evidence="7 8">Cell wall biogenesis; peptidoglycan biosynthesis.</text>
</comment>
<protein>
    <recommendedName>
        <fullName evidence="7">UDP-N-acetylmuramoyl-L-alanyl-D-glutamate--2,6-diaminopimelate ligase</fullName>
        <ecNumber evidence="7">6.3.2.13</ecNumber>
    </recommendedName>
    <alternativeName>
        <fullName evidence="7">Meso-A2pm-adding enzyme</fullName>
    </alternativeName>
    <alternativeName>
        <fullName evidence="7">Meso-diaminopimelate-adding enzyme</fullName>
    </alternativeName>
    <alternativeName>
        <fullName evidence="7">UDP-MurNAc-L-Ala-D-Glu:meso-diaminopimelate ligase</fullName>
    </alternativeName>
    <alternativeName>
        <fullName evidence="7">UDP-MurNAc-tripeptide synthetase</fullName>
    </alternativeName>
    <alternativeName>
        <fullName evidence="7">UDP-N-acetylmuramyl-tripeptide synthetase</fullName>
    </alternativeName>
</protein>
<dbReference type="Gene3D" id="3.40.1390.10">
    <property type="entry name" value="MurE/MurF, N-terminal domain"/>
    <property type="match status" value="1"/>
</dbReference>
<reference evidence="13" key="1">
    <citation type="submission" date="2017-02" db="EMBL/GenBank/DDBJ databases">
        <title>Comparative genomics and description of representatives of a novel lineage of planctomycetes thriving in anoxic sediments.</title>
        <authorList>
            <person name="Spring S."/>
            <person name="Bunk B."/>
            <person name="Sproer C."/>
        </authorList>
    </citation>
    <scope>NUCLEOTIDE SEQUENCE [LARGE SCALE GENOMIC DNA]</scope>
    <source>
        <strain evidence="13">ST-NAGAB-D1</strain>
    </source>
</reference>
<gene>
    <name evidence="7 12" type="primary">murE</name>
    <name evidence="12" type="ORF">STSP2_00834</name>
</gene>
<dbReference type="GO" id="GO:0009252">
    <property type="term" value="P:peptidoglycan biosynthetic process"/>
    <property type="evidence" value="ECO:0007669"/>
    <property type="project" value="UniProtKB-UniRule"/>
</dbReference>
<dbReference type="KEGG" id="alus:STSP2_00834"/>
<dbReference type="Proteomes" id="UP000189674">
    <property type="component" value="Chromosome"/>
</dbReference>
<dbReference type="Pfam" id="PF02875">
    <property type="entry name" value="Mur_ligase_C"/>
    <property type="match status" value="1"/>
</dbReference>
<comment type="PTM">
    <text evidence="7">Carboxylation is probably crucial for Mg(2+) binding and, consequently, for the gamma-phosphate positioning of ATP.</text>
</comment>
<feature type="domain" description="Mur ligase central" evidence="11">
    <location>
        <begin position="100"/>
        <end position="299"/>
    </location>
</feature>
<evidence type="ECO:0000256" key="8">
    <source>
        <dbReference type="RuleBase" id="RU004135"/>
    </source>
</evidence>
<dbReference type="GO" id="GO:0005524">
    <property type="term" value="F:ATP binding"/>
    <property type="evidence" value="ECO:0007669"/>
    <property type="project" value="UniProtKB-UniRule"/>
</dbReference>
<accession>A0A1U9NJK1</accession>
<comment type="similarity">
    <text evidence="1 7">Belongs to the MurCDEF family. MurE subfamily.</text>
</comment>
<feature type="binding site" evidence="7">
    <location>
        <position position="171"/>
    </location>
    <ligand>
        <name>UDP-N-acetyl-alpha-D-muramoyl-L-alanyl-D-glutamate</name>
        <dbReference type="ChEBI" id="CHEBI:83900"/>
    </ligand>
</feature>
<dbReference type="EC" id="6.3.2.13" evidence="7"/>
<feature type="domain" description="Mur ligase C-terminal" evidence="10">
    <location>
        <begin position="322"/>
        <end position="448"/>
    </location>
</feature>
<sequence>MTFTQLLTLVQESQDKIGVCSDSRQVTEGDVFVAVAGSNVDGHEYIGQAIEKGAGYVVAQREPSTNGVPVVMVDDSAKALGELAQARYGNPASRMTSLAVTGTNGKTTVAYIVRSIISCTPHKCGMIGTVQYDTTAREESASLTTPDSLQIARLTNEMVENNARFMAIEASSHALDQERLAGLKFTAAAFTNLSGDHLDYHESEEEYLAAKTKLFRNLPMHAVAVLNAGSPHARKIAAETKARVLWYGIDRHADIIASIHKMDADGTTYGLHFNGHSQPIRTKLLGKHNVANQLAAAGLCIAAGFDLNTVARGIERLERIPGRLDPVESDKPFKVLVDYAHTDDALANVLATLRPICEGELTVVFGAGGDRDKTKRARMAKVAEEKADSIYVTSDNPRTEDPGQIIDDILAGFADADKVTVEQDRKKAIELAVKNAKAGDVVLIAGKGHETYQVLGTERIDFDDREVAAAVMG</sequence>
<dbReference type="GO" id="GO:0051301">
    <property type="term" value="P:cell division"/>
    <property type="evidence" value="ECO:0007669"/>
    <property type="project" value="UniProtKB-KW"/>
</dbReference>
<dbReference type="GO" id="GO:0000287">
    <property type="term" value="F:magnesium ion binding"/>
    <property type="evidence" value="ECO:0007669"/>
    <property type="project" value="UniProtKB-UniRule"/>
</dbReference>
<dbReference type="InterPro" id="IPR000713">
    <property type="entry name" value="Mur_ligase_N"/>
</dbReference>
<dbReference type="UniPathway" id="UPA00219"/>
<dbReference type="OrthoDB" id="9800958at2"/>
<comment type="cofactor">
    <cofactor evidence="7">
        <name>Mg(2+)</name>
        <dbReference type="ChEBI" id="CHEBI:18420"/>
    </cofactor>
</comment>
<keyword evidence="7 12" id="KW-0436">Ligase</keyword>
<evidence type="ECO:0000313" key="12">
    <source>
        <dbReference type="EMBL" id="AQT67686.1"/>
    </source>
</evidence>
<dbReference type="InterPro" id="IPR035911">
    <property type="entry name" value="MurE/MurF_N"/>
</dbReference>
<dbReference type="GO" id="GO:0008765">
    <property type="term" value="F:UDP-N-acetylmuramoylalanyl-D-glutamate-2,6-diaminopimelate ligase activity"/>
    <property type="evidence" value="ECO:0007669"/>
    <property type="project" value="UniProtKB-UniRule"/>
</dbReference>
<dbReference type="InterPro" id="IPR004101">
    <property type="entry name" value="Mur_ligase_C"/>
</dbReference>
<dbReference type="Gene3D" id="3.40.1190.10">
    <property type="entry name" value="Mur-like, catalytic domain"/>
    <property type="match status" value="1"/>
</dbReference>
<evidence type="ECO:0000256" key="6">
    <source>
        <dbReference type="ARBA" id="ARBA00023316"/>
    </source>
</evidence>
<feature type="binding site" evidence="7">
    <location>
        <begin position="395"/>
        <end position="398"/>
    </location>
    <ligand>
        <name>meso-2,6-diaminopimelate</name>
        <dbReference type="ChEBI" id="CHEBI:57791"/>
    </ligand>
</feature>
<dbReference type="PANTHER" id="PTHR23135:SF4">
    <property type="entry name" value="UDP-N-ACETYLMURAMOYL-L-ALANYL-D-GLUTAMATE--2,6-DIAMINOPIMELATE LIGASE MURE HOMOLOG, CHLOROPLASTIC"/>
    <property type="match status" value="1"/>
</dbReference>
<evidence type="ECO:0000259" key="9">
    <source>
        <dbReference type="Pfam" id="PF01225"/>
    </source>
</evidence>
<evidence type="ECO:0000256" key="2">
    <source>
        <dbReference type="ARBA" id="ARBA00022618"/>
    </source>
</evidence>
<dbReference type="Gene3D" id="3.90.190.20">
    <property type="entry name" value="Mur ligase, C-terminal domain"/>
    <property type="match status" value="1"/>
</dbReference>
<evidence type="ECO:0000259" key="11">
    <source>
        <dbReference type="Pfam" id="PF08245"/>
    </source>
</evidence>
<dbReference type="AlphaFoldDB" id="A0A1U9NJK1"/>
<evidence type="ECO:0000256" key="7">
    <source>
        <dbReference type="HAMAP-Rule" id="MF_00208"/>
    </source>
</evidence>
<dbReference type="InterPro" id="IPR013221">
    <property type="entry name" value="Mur_ligase_cen"/>
</dbReference>
<comment type="catalytic activity">
    <reaction evidence="7">
        <text>UDP-N-acetyl-alpha-D-muramoyl-L-alanyl-D-glutamate + meso-2,6-diaminopimelate + ATP = UDP-N-acetyl-alpha-D-muramoyl-L-alanyl-gamma-D-glutamyl-meso-2,6-diaminopimelate + ADP + phosphate + H(+)</text>
        <dbReference type="Rhea" id="RHEA:23676"/>
        <dbReference type="ChEBI" id="CHEBI:15378"/>
        <dbReference type="ChEBI" id="CHEBI:30616"/>
        <dbReference type="ChEBI" id="CHEBI:43474"/>
        <dbReference type="ChEBI" id="CHEBI:57791"/>
        <dbReference type="ChEBI" id="CHEBI:83900"/>
        <dbReference type="ChEBI" id="CHEBI:83905"/>
        <dbReference type="ChEBI" id="CHEBI:456216"/>
        <dbReference type="EC" id="6.3.2.13"/>
    </reaction>
</comment>
<keyword evidence="6 7" id="KW-0961">Cell wall biogenesis/degradation</keyword>
<dbReference type="SUPFAM" id="SSF63418">
    <property type="entry name" value="MurE/MurF N-terminal domain"/>
    <property type="match status" value="1"/>
</dbReference>
<dbReference type="PANTHER" id="PTHR23135">
    <property type="entry name" value="MUR LIGASE FAMILY MEMBER"/>
    <property type="match status" value="1"/>
</dbReference>
<dbReference type="InterPro" id="IPR036565">
    <property type="entry name" value="Mur-like_cat_sf"/>
</dbReference>
<dbReference type="NCBIfam" id="NF001126">
    <property type="entry name" value="PRK00139.1-4"/>
    <property type="match status" value="1"/>
</dbReference>
<keyword evidence="5 7" id="KW-0131">Cell cycle</keyword>
<feature type="binding site" evidence="7">
    <location>
        <position position="371"/>
    </location>
    <ligand>
        <name>meso-2,6-diaminopimelate</name>
        <dbReference type="ChEBI" id="CHEBI:57791"/>
    </ligand>
</feature>
<dbReference type="NCBIfam" id="TIGR01085">
    <property type="entry name" value="murE"/>
    <property type="match status" value="1"/>
</dbReference>
<dbReference type="STRING" id="1936003.STSP2_00834"/>
<feature type="binding site" evidence="7">
    <location>
        <begin position="102"/>
        <end position="108"/>
    </location>
    <ligand>
        <name>ATP</name>
        <dbReference type="ChEBI" id="CHEBI:30616"/>
    </ligand>
</feature>
<evidence type="ECO:0000256" key="5">
    <source>
        <dbReference type="ARBA" id="ARBA00023306"/>
    </source>
</evidence>